<evidence type="ECO:0000313" key="1">
    <source>
        <dbReference type="EMBL" id="QCD78886.1"/>
    </source>
</evidence>
<proteinExistence type="predicted"/>
<gene>
    <name evidence="1" type="ORF">DEO72_LG1g2522</name>
</gene>
<name>A0A4D6KLI2_VIGUN</name>
<evidence type="ECO:0000313" key="2">
    <source>
        <dbReference type="Proteomes" id="UP000501690"/>
    </source>
</evidence>
<reference evidence="1 2" key="1">
    <citation type="submission" date="2019-04" db="EMBL/GenBank/DDBJ databases">
        <title>An improved genome assembly and genetic linkage map for asparagus bean, Vigna unguiculata ssp. sesquipedialis.</title>
        <authorList>
            <person name="Xia Q."/>
            <person name="Zhang R."/>
            <person name="Dong Y."/>
        </authorList>
    </citation>
    <scope>NUCLEOTIDE SEQUENCE [LARGE SCALE GENOMIC DNA]</scope>
    <source>
        <tissue evidence="1">Leaf</tissue>
    </source>
</reference>
<accession>A0A4D6KLI2</accession>
<sequence length="133" mass="14016">MVLVTDTGAGSGSVFALADAMEVLVAVANLHSVEDRSNLARVRLQVQTVLLLLRNASCCCGAGTRGHGGAAERDAVASMEVGRGYGSLQVARWLTANICRSGSLMARKMVVAAAFRRRRVTEHYGFGSFGTEA</sequence>
<organism evidence="1 2">
    <name type="scientific">Vigna unguiculata</name>
    <name type="common">Cowpea</name>
    <dbReference type="NCBI Taxonomy" id="3917"/>
    <lineage>
        <taxon>Eukaryota</taxon>
        <taxon>Viridiplantae</taxon>
        <taxon>Streptophyta</taxon>
        <taxon>Embryophyta</taxon>
        <taxon>Tracheophyta</taxon>
        <taxon>Spermatophyta</taxon>
        <taxon>Magnoliopsida</taxon>
        <taxon>eudicotyledons</taxon>
        <taxon>Gunneridae</taxon>
        <taxon>Pentapetalae</taxon>
        <taxon>rosids</taxon>
        <taxon>fabids</taxon>
        <taxon>Fabales</taxon>
        <taxon>Fabaceae</taxon>
        <taxon>Papilionoideae</taxon>
        <taxon>50 kb inversion clade</taxon>
        <taxon>NPAAA clade</taxon>
        <taxon>indigoferoid/millettioid clade</taxon>
        <taxon>Phaseoleae</taxon>
        <taxon>Vigna</taxon>
    </lineage>
</organism>
<keyword evidence="2" id="KW-1185">Reference proteome</keyword>
<protein>
    <submittedName>
        <fullName evidence="1">Uncharacterized protein</fullName>
    </submittedName>
</protein>
<dbReference type="EMBL" id="CP039345">
    <property type="protein sequence ID" value="QCD78886.1"/>
    <property type="molecule type" value="Genomic_DNA"/>
</dbReference>
<dbReference type="AlphaFoldDB" id="A0A4D6KLI2"/>
<dbReference type="Proteomes" id="UP000501690">
    <property type="component" value="Linkage Group LG1"/>
</dbReference>